<feature type="non-terminal residue" evidence="2">
    <location>
        <position position="94"/>
    </location>
</feature>
<protein>
    <recommendedName>
        <fullName evidence="1">Metallo-beta-lactamase domain-containing protein</fullName>
    </recommendedName>
</protein>
<name>X1NQJ5_9ZZZZ</name>
<dbReference type="Pfam" id="PF00753">
    <property type="entry name" value="Lactamase_B"/>
    <property type="match status" value="1"/>
</dbReference>
<dbReference type="Gene3D" id="3.60.15.10">
    <property type="entry name" value="Ribonuclease Z/Hydroxyacylglutathione hydrolase-like"/>
    <property type="match status" value="1"/>
</dbReference>
<dbReference type="EMBL" id="BARV01014075">
    <property type="protein sequence ID" value="GAI29055.1"/>
    <property type="molecule type" value="Genomic_DNA"/>
</dbReference>
<gene>
    <name evidence="2" type="ORF">S06H3_24905</name>
</gene>
<comment type="caution">
    <text evidence="2">The sequence shown here is derived from an EMBL/GenBank/DDBJ whole genome shotgun (WGS) entry which is preliminary data.</text>
</comment>
<organism evidence="2">
    <name type="scientific">marine sediment metagenome</name>
    <dbReference type="NCBI Taxonomy" id="412755"/>
    <lineage>
        <taxon>unclassified sequences</taxon>
        <taxon>metagenomes</taxon>
        <taxon>ecological metagenomes</taxon>
    </lineage>
</organism>
<proteinExistence type="predicted"/>
<accession>X1NQJ5</accession>
<reference evidence="2" key="1">
    <citation type="journal article" date="2014" name="Front. Microbiol.">
        <title>High frequency of phylogenetically diverse reductive dehalogenase-homologous genes in deep subseafloor sedimentary metagenomes.</title>
        <authorList>
            <person name="Kawai M."/>
            <person name="Futagami T."/>
            <person name="Toyoda A."/>
            <person name="Takaki Y."/>
            <person name="Nishi S."/>
            <person name="Hori S."/>
            <person name="Arai W."/>
            <person name="Tsubouchi T."/>
            <person name="Morono Y."/>
            <person name="Uchiyama I."/>
            <person name="Ito T."/>
            <person name="Fujiyama A."/>
            <person name="Inagaki F."/>
            <person name="Takami H."/>
        </authorList>
    </citation>
    <scope>NUCLEOTIDE SEQUENCE</scope>
    <source>
        <strain evidence="2">Expedition CK06-06</strain>
    </source>
</reference>
<dbReference type="AlphaFoldDB" id="X1NQJ5"/>
<dbReference type="SUPFAM" id="SSF56281">
    <property type="entry name" value="Metallo-hydrolase/oxidoreductase"/>
    <property type="match status" value="1"/>
</dbReference>
<dbReference type="InterPro" id="IPR001279">
    <property type="entry name" value="Metallo-B-lactamas"/>
</dbReference>
<feature type="domain" description="Metallo-beta-lactamase" evidence="1">
    <location>
        <begin position="8"/>
        <end position="62"/>
    </location>
</feature>
<dbReference type="InterPro" id="IPR036866">
    <property type="entry name" value="RibonucZ/Hydroxyglut_hydro"/>
</dbReference>
<evidence type="ECO:0000313" key="2">
    <source>
        <dbReference type="EMBL" id="GAI29055.1"/>
    </source>
</evidence>
<evidence type="ECO:0000259" key="1">
    <source>
        <dbReference type="Pfam" id="PF00753"/>
    </source>
</evidence>
<sequence>MYSKALYSSWLYYNADRILFDAGEGASSVLGNKTFAIKRVFLSHGHADHIAGLVSLVNIRNNAMGDKEKELIVYYPKDNYLVSEMMSFLGRTNR</sequence>